<feature type="transmembrane region" description="Helical" evidence="2">
    <location>
        <begin position="371"/>
        <end position="391"/>
    </location>
</feature>
<keyword evidence="4" id="KW-1185">Reference proteome</keyword>
<feature type="compositionally biased region" description="Basic and acidic residues" evidence="1">
    <location>
        <begin position="434"/>
        <end position="457"/>
    </location>
</feature>
<gene>
    <name evidence="3" type="ORF">GCM10007859_21550</name>
</gene>
<accession>A0ABQ6BL08</accession>
<feature type="transmembrane region" description="Helical" evidence="2">
    <location>
        <begin position="334"/>
        <end position="359"/>
    </location>
</feature>
<evidence type="ECO:0000313" key="4">
    <source>
        <dbReference type="Proteomes" id="UP001156921"/>
    </source>
</evidence>
<proteinExistence type="predicted"/>
<evidence type="ECO:0000313" key="3">
    <source>
        <dbReference type="EMBL" id="GLS02134.1"/>
    </source>
</evidence>
<feature type="transmembrane region" description="Helical" evidence="2">
    <location>
        <begin position="198"/>
        <end position="216"/>
    </location>
</feature>
<feature type="transmembrane region" description="Helical" evidence="2">
    <location>
        <begin position="55"/>
        <end position="73"/>
    </location>
</feature>
<dbReference type="RefSeq" id="WP_284223007.1">
    <property type="nucleotide sequence ID" value="NZ_BSOY01000052.1"/>
</dbReference>
<evidence type="ECO:0000256" key="2">
    <source>
        <dbReference type="SAM" id="Phobius"/>
    </source>
</evidence>
<evidence type="ECO:0000256" key="1">
    <source>
        <dbReference type="SAM" id="MobiDB-lite"/>
    </source>
</evidence>
<keyword evidence="2" id="KW-1133">Transmembrane helix</keyword>
<dbReference type="InterPro" id="IPR025291">
    <property type="entry name" value="DUF4153"/>
</dbReference>
<feature type="region of interest" description="Disordered" evidence="1">
    <location>
        <begin position="434"/>
        <end position="480"/>
    </location>
</feature>
<feature type="transmembrane region" description="Helical" evidence="2">
    <location>
        <begin position="228"/>
        <end position="254"/>
    </location>
</feature>
<feature type="transmembrane region" description="Helical" evidence="2">
    <location>
        <begin position="80"/>
        <end position="100"/>
    </location>
</feature>
<dbReference type="Pfam" id="PF13687">
    <property type="entry name" value="DUF4153"/>
    <property type="match status" value="1"/>
</dbReference>
<dbReference type="EMBL" id="BSOY01000052">
    <property type="protein sequence ID" value="GLS02134.1"/>
    <property type="molecule type" value="Genomic_DNA"/>
</dbReference>
<organism evidence="3 4">
    <name type="scientific">Brevundimonas denitrificans</name>
    <dbReference type="NCBI Taxonomy" id="1443434"/>
    <lineage>
        <taxon>Bacteria</taxon>
        <taxon>Pseudomonadati</taxon>
        <taxon>Pseudomonadota</taxon>
        <taxon>Alphaproteobacteria</taxon>
        <taxon>Caulobacterales</taxon>
        <taxon>Caulobacteraceae</taxon>
        <taxon>Brevundimonas</taxon>
    </lineage>
</organism>
<keyword evidence="2" id="KW-0472">Membrane</keyword>
<protein>
    <submittedName>
        <fullName evidence="3">DUF4153 domain-containing protein</fullName>
    </submittedName>
</protein>
<comment type="caution">
    <text evidence="3">The sequence shown here is derived from an EMBL/GenBank/DDBJ whole genome shotgun (WGS) entry which is preliminary data.</text>
</comment>
<feature type="transmembrane region" description="Helical" evidence="2">
    <location>
        <begin position="120"/>
        <end position="138"/>
    </location>
</feature>
<feature type="transmembrane region" description="Helical" evidence="2">
    <location>
        <begin position="266"/>
        <end position="285"/>
    </location>
</feature>
<keyword evidence="2" id="KW-0812">Transmembrane</keyword>
<dbReference type="Proteomes" id="UP001156921">
    <property type="component" value="Unassembled WGS sequence"/>
</dbReference>
<feature type="transmembrane region" description="Helical" evidence="2">
    <location>
        <begin position="297"/>
        <end position="322"/>
    </location>
</feature>
<feature type="compositionally biased region" description="Polar residues" evidence="1">
    <location>
        <begin position="471"/>
        <end position="480"/>
    </location>
</feature>
<sequence length="614" mass="65304">MTETTEATGRDSLGGATSPLLGPIRLGIGLLQGLGLYGLHRVSDGPATWGATHPLLFGPLLLVTAFLPIMLLAGVGRLRLVTLAIWTAVAGVTLALLGLHDIARQSAETLQGPPFLSPPVILFSAAALFISHHLVAAADLERRRVPAFSALFDTASKAVVQLALSVGFTGAFWILLHLGAALFKVIGLDFLEDLLRKAWFAIPITFLVFATAVHLTDVRDGLIRGVRTVGLMLLSWLLLVMTVLAAGFVAALPFTGLDGLWETGSATSLVLAAAAALIILINAAYQDGRPDNRPPAVLRVAVRVAAVLLTPLVVIAVWGLALRIGQYGLTPDRIIAGACALVGAAFAAGYGWAALSPFWRKGDWMRPLEPTTIGAAVLAVALILLLFSPVLDPARLSVMDQVARLERGAVTPDKFDYRFLRFESGKAGEAALERLTRSSDEEVARRARDAQSDRDRQNYGPPPSVPVEKPTITSWPSGSALPTTFLPQGARFDDERGQCRAESDCVATSSDLNGDGRAEILLGTPHSLEVFEAQANGTWLAVGYYDASNCKNGAKLIREGGLQIRRSPWPDITIGGLNLDFQSWTDTCPKAPSSTGPGTPIAVGPEQHGRITHF</sequence>
<name>A0ABQ6BL08_9CAUL</name>
<feature type="region of interest" description="Disordered" evidence="1">
    <location>
        <begin position="589"/>
        <end position="614"/>
    </location>
</feature>
<reference evidence="4" key="1">
    <citation type="journal article" date="2019" name="Int. J. Syst. Evol. Microbiol.">
        <title>The Global Catalogue of Microorganisms (GCM) 10K type strain sequencing project: providing services to taxonomists for standard genome sequencing and annotation.</title>
        <authorList>
            <consortium name="The Broad Institute Genomics Platform"/>
            <consortium name="The Broad Institute Genome Sequencing Center for Infectious Disease"/>
            <person name="Wu L."/>
            <person name="Ma J."/>
        </authorList>
    </citation>
    <scope>NUCLEOTIDE SEQUENCE [LARGE SCALE GENOMIC DNA]</scope>
    <source>
        <strain evidence="4">NBRC 110107</strain>
    </source>
</reference>
<feature type="transmembrane region" description="Helical" evidence="2">
    <location>
        <begin position="159"/>
        <end position="186"/>
    </location>
</feature>